<accession>A0A918Q6W8</accession>
<organism evidence="1 2">
    <name type="scientific">Echinicola pacifica</name>
    <dbReference type="NCBI Taxonomy" id="346377"/>
    <lineage>
        <taxon>Bacteria</taxon>
        <taxon>Pseudomonadati</taxon>
        <taxon>Bacteroidota</taxon>
        <taxon>Cytophagia</taxon>
        <taxon>Cytophagales</taxon>
        <taxon>Cyclobacteriaceae</taxon>
        <taxon>Echinicola</taxon>
    </lineage>
</organism>
<name>A0A918Q6W8_9BACT</name>
<proteinExistence type="predicted"/>
<sequence>MMIRNTNDGSQRKPYLRVDMNYGGCNDLPPFSTGPEADDASKHKEIKQAGFGGIQDGEPNRCRDLALGLSAHARMNAVGELDLLLPKWVDQGYDCATLHVGWGLESDLEVGHLVDYILNSSVKYDFPLYIETHRATITQDMWRTVELVKRFPELRFNGDFSHWYTGQEMVYGGIESKWEFIQPVFERVRYMHGRIGNPGCIQVDIGTGEALSYVDHFKEMWKRSFRGFLQSAGPGDFICFAVELLQADIFYARTFKNADGDAQEEGDRWQQALRYKQLAEECWEEVVSSPFD</sequence>
<evidence type="ECO:0000313" key="2">
    <source>
        <dbReference type="Proteomes" id="UP000619457"/>
    </source>
</evidence>
<dbReference type="EMBL" id="BMWX01000005">
    <property type="protein sequence ID" value="GGZ34322.1"/>
    <property type="molecule type" value="Genomic_DNA"/>
</dbReference>
<evidence type="ECO:0000313" key="1">
    <source>
        <dbReference type="EMBL" id="GGZ34322.1"/>
    </source>
</evidence>
<reference evidence="1" key="2">
    <citation type="submission" date="2020-09" db="EMBL/GenBank/DDBJ databases">
        <authorList>
            <person name="Sun Q."/>
            <person name="Kim S."/>
        </authorList>
    </citation>
    <scope>NUCLEOTIDE SEQUENCE</scope>
    <source>
        <strain evidence="1">KCTC 12368</strain>
    </source>
</reference>
<dbReference type="RefSeq" id="WP_018475322.1">
    <property type="nucleotide sequence ID" value="NZ_BMWX01000005.1"/>
</dbReference>
<dbReference type="Proteomes" id="UP000619457">
    <property type="component" value="Unassembled WGS sequence"/>
</dbReference>
<dbReference type="AlphaFoldDB" id="A0A918Q6W8"/>
<gene>
    <name evidence="1" type="ORF">GCM10007049_29620</name>
</gene>
<keyword evidence="2" id="KW-1185">Reference proteome</keyword>
<protein>
    <recommendedName>
        <fullName evidence="3">Sugar phosphate isomerase/epimerase</fullName>
    </recommendedName>
</protein>
<comment type="caution">
    <text evidence="1">The sequence shown here is derived from an EMBL/GenBank/DDBJ whole genome shotgun (WGS) entry which is preliminary data.</text>
</comment>
<evidence type="ECO:0008006" key="3">
    <source>
        <dbReference type="Google" id="ProtNLM"/>
    </source>
</evidence>
<reference evidence="1" key="1">
    <citation type="journal article" date="2014" name="Int. J. Syst. Evol. Microbiol.">
        <title>Complete genome sequence of Corynebacterium casei LMG S-19264T (=DSM 44701T), isolated from a smear-ripened cheese.</title>
        <authorList>
            <consortium name="US DOE Joint Genome Institute (JGI-PGF)"/>
            <person name="Walter F."/>
            <person name="Albersmeier A."/>
            <person name="Kalinowski J."/>
            <person name="Ruckert C."/>
        </authorList>
    </citation>
    <scope>NUCLEOTIDE SEQUENCE</scope>
    <source>
        <strain evidence="1">KCTC 12368</strain>
    </source>
</reference>